<dbReference type="OrthoDB" id="7476020at2"/>
<reference evidence="2 3" key="1">
    <citation type="submission" date="2019-01" db="EMBL/GenBank/DDBJ databases">
        <authorList>
            <person name="Chen W.-M."/>
        </authorList>
    </citation>
    <scope>NUCLEOTIDE SEQUENCE [LARGE SCALE GENOMIC DNA]</scope>
    <source>
        <strain evidence="2 3">CCP-7</strain>
    </source>
</reference>
<accession>A0A437M542</accession>
<protein>
    <recommendedName>
        <fullName evidence="1">DUF6894 domain-containing protein</fullName>
    </recommendedName>
</protein>
<comment type="caution">
    <text evidence="2">The sequence shown here is derived from an EMBL/GenBank/DDBJ whole genome shotgun (WGS) entry which is preliminary data.</text>
</comment>
<evidence type="ECO:0000259" key="1">
    <source>
        <dbReference type="Pfam" id="PF21834"/>
    </source>
</evidence>
<organism evidence="2 3">
    <name type="scientific">Sphingomonas crocodyli</name>
    <dbReference type="NCBI Taxonomy" id="1979270"/>
    <lineage>
        <taxon>Bacteria</taxon>
        <taxon>Pseudomonadati</taxon>
        <taxon>Pseudomonadota</taxon>
        <taxon>Alphaproteobacteria</taxon>
        <taxon>Sphingomonadales</taxon>
        <taxon>Sphingomonadaceae</taxon>
        <taxon>Sphingomonas</taxon>
    </lineage>
</organism>
<keyword evidence="3" id="KW-1185">Reference proteome</keyword>
<gene>
    <name evidence="2" type="ORF">EOD43_02515</name>
</gene>
<name>A0A437M542_9SPHN</name>
<dbReference type="AlphaFoldDB" id="A0A437M542"/>
<dbReference type="Pfam" id="PF21834">
    <property type="entry name" value="DUF6894"/>
    <property type="match status" value="1"/>
</dbReference>
<feature type="domain" description="DUF6894" evidence="1">
    <location>
        <begin position="3"/>
        <end position="71"/>
    </location>
</feature>
<sequence>MPRFFFHVFNGNGETHDDEGVELGSLEEARAQAVTGIRSILRDEVAHGRLDLGGVLKVADENQHVLFEVRFDEVIDIRSGPSA</sequence>
<dbReference type="InterPro" id="IPR054189">
    <property type="entry name" value="DUF6894"/>
</dbReference>
<dbReference type="RefSeq" id="WP_127740788.1">
    <property type="nucleotide sequence ID" value="NZ_SACN01000001.1"/>
</dbReference>
<evidence type="ECO:0000313" key="2">
    <source>
        <dbReference type="EMBL" id="RVT92808.1"/>
    </source>
</evidence>
<dbReference type="Proteomes" id="UP000282971">
    <property type="component" value="Unassembled WGS sequence"/>
</dbReference>
<evidence type="ECO:0000313" key="3">
    <source>
        <dbReference type="Proteomes" id="UP000282971"/>
    </source>
</evidence>
<proteinExistence type="predicted"/>
<dbReference type="EMBL" id="SACN01000001">
    <property type="protein sequence ID" value="RVT92808.1"/>
    <property type="molecule type" value="Genomic_DNA"/>
</dbReference>